<dbReference type="OrthoDB" id="9803735at2"/>
<accession>A0A1M5RDP8</accession>
<reference evidence="7" key="1">
    <citation type="submission" date="2016-11" db="EMBL/GenBank/DDBJ databases">
        <authorList>
            <person name="Varghese N."/>
            <person name="Submissions S."/>
        </authorList>
    </citation>
    <scope>NUCLEOTIDE SEQUENCE [LARGE SCALE GENOMIC DNA]</scope>
    <source>
        <strain evidence="7">CGMCC 1.6496</strain>
    </source>
</reference>
<dbReference type="GO" id="GO:0003700">
    <property type="term" value="F:DNA-binding transcription factor activity"/>
    <property type="evidence" value="ECO:0007669"/>
    <property type="project" value="InterPro"/>
</dbReference>
<dbReference type="SUPFAM" id="SSF46785">
    <property type="entry name" value="Winged helix' DNA-binding domain"/>
    <property type="match status" value="1"/>
</dbReference>
<dbReference type="GO" id="GO:0003677">
    <property type="term" value="F:DNA binding"/>
    <property type="evidence" value="ECO:0007669"/>
    <property type="project" value="UniProtKB-KW"/>
</dbReference>
<dbReference type="Gene3D" id="1.10.10.10">
    <property type="entry name" value="Winged helix-like DNA-binding domain superfamily/Winged helix DNA-binding domain"/>
    <property type="match status" value="1"/>
</dbReference>
<dbReference type="GO" id="GO:0005829">
    <property type="term" value="C:cytosol"/>
    <property type="evidence" value="ECO:0007669"/>
    <property type="project" value="TreeGrafter"/>
</dbReference>
<dbReference type="PRINTS" id="PR00039">
    <property type="entry name" value="HTHLYSR"/>
</dbReference>
<dbReference type="FunFam" id="1.10.10.10:FF:000001">
    <property type="entry name" value="LysR family transcriptional regulator"/>
    <property type="match status" value="1"/>
</dbReference>
<keyword evidence="2" id="KW-0805">Transcription regulation</keyword>
<evidence type="ECO:0000256" key="2">
    <source>
        <dbReference type="ARBA" id="ARBA00023015"/>
    </source>
</evidence>
<dbReference type="InterPro" id="IPR050950">
    <property type="entry name" value="HTH-type_LysR_regulators"/>
</dbReference>
<keyword evidence="7" id="KW-1185">Reference proteome</keyword>
<name>A0A1M5RDP8_9BACI</name>
<dbReference type="Proteomes" id="UP000184079">
    <property type="component" value="Unassembled WGS sequence"/>
</dbReference>
<dbReference type="InterPro" id="IPR005119">
    <property type="entry name" value="LysR_subst-bd"/>
</dbReference>
<dbReference type="Pfam" id="PF03466">
    <property type="entry name" value="LysR_substrate"/>
    <property type="match status" value="1"/>
</dbReference>
<gene>
    <name evidence="6" type="ORF">SAMN05421807_105121</name>
</gene>
<dbReference type="Gene3D" id="3.40.190.290">
    <property type="match status" value="1"/>
</dbReference>
<organism evidence="6 7">
    <name type="scientific">Virgibacillus chiguensis</name>
    <dbReference type="NCBI Taxonomy" id="411959"/>
    <lineage>
        <taxon>Bacteria</taxon>
        <taxon>Bacillati</taxon>
        <taxon>Bacillota</taxon>
        <taxon>Bacilli</taxon>
        <taxon>Bacillales</taxon>
        <taxon>Bacillaceae</taxon>
        <taxon>Virgibacillus</taxon>
    </lineage>
</organism>
<dbReference type="PANTHER" id="PTHR30419:SF8">
    <property type="entry name" value="NITROGEN ASSIMILATION TRANSCRIPTIONAL ACTIVATOR-RELATED"/>
    <property type="match status" value="1"/>
</dbReference>
<dbReference type="AlphaFoldDB" id="A0A1M5RDP8"/>
<feature type="domain" description="HTH lysR-type" evidence="5">
    <location>
        <begin position="1"/>
        <end position="58"/>
    </location>
</feature>
<dbReference type="EMBL" id="FQXD01000005">
    <property type="protein sequence ID" value="SHH24467.1"/>
    <property type="molecule type" value="Genomic_DNA"/>
</dbReference>
<keyword evidence="4" id="KW-0804">Transcription</keyword>
<evidence type="ECO:0000256" key="1">
    <source>
        <dbReference type="ARBA" id="ARBA00009437"/>
    </source>
</evidence>
<comment type="similarity">
    <text evidence="1">Belongs to the LysR transcriptional regulatory family.</text>
</comment>
<dbReference type="PANTHER" id="PTHR30419">
    <property type="entry name" value="HTH-TYPE TRANSCRIPTIONAL REGULATOR YBHD"/>
    <property type="match status" value="1"/>
</dbReference>
<evidence type="ECO:0000256" key="4">
    <source>
        <dbReference type="ARBA" id="ARBA00023163"/>
    </source>
</evidence>
<evidence type="ECO:0000313" key="7">
    <source>
        <dbReference type="Proteomes" id="UP000184079"/>
    </source>
</evidence>
<dbReference type="InterPro" id="IPR036390">
    <property type="entry name" value="WH_DNA-bd_sf"/>
</dbReference>
<keyword evidence="3 6" id="KW-0238">DNA-binding</keyword>
<proteinExistence type="inferred from homology"/>
<evidence type="ECO:0000259" key="5">
    <source>
        <dbReference type="PROSITE" id="PS50931"/>
    </source>
</evidence>
<dbReference type="InterPro" id="IPR036388">
    <property type="entry name" value="WH-like_DNA-bd_sf"/>
</dbReference>
<dbReference type="RefSeq" id="WP_073006940.1">
    <property type="nucleotide sequence ID" value="NZ_FQXD01000005.1"/>
</dbReference>
<dbReference type="Pfam" id="PF00126">
    <property type="entry name" value="HTH_1"/>
    <property type="match status" value="1"/>
</dbReference>
<sequence length="296" mass="33959">MDIRELKYFIEIVKKKNFTLAAKNLHISQPALSKTMKNLESELEVQLLDRSDKEIKLTEIGQLFFVQAEAVLNAFDSLKASLYDQSKLNKGEVIVGLPPVIGSSIFVKVLTTFKESFPDIKLHIIENGAKMVEHNLYNGKIDLGVVIAPVDENQFEYIPIMEDESVLVVHHHHPLAQREAVSIANLKEEEFLLLDKTFMLHHHVVQYCQDAGFKPNILFESSQWDFLVELVAQNQGVTILPRPILSRVENRQIHIIPIRPNCLKWKVGFLLNREQYVTHVMKVFIDHTVRTVATCE</sequence>
<evidence type="ECO:0000313" key="6">
    <source>
        <dbReference type="EMBL" id="SHH24467.1"/>
    </source>
</evidence>
<dbReference type="InterPro" id="IPR000847">
    <property type="entry name" value="LysR_HTH_N"/>
</dbReference>
<protein>
    <submittedName>
        <fullName evidence="6">DNA-binding transcriptional regulator, LysR family</fullName>
    </submittedName>
</protein>
<dbReference type="PROSITE" id="PS50931">
    <property type="entry name" value="HTH_LYSR"/>
    <property type="match status" value="1"/>
</dbReference>
<evidence type="ECO:0000256" key="3">
    <source>
        <dbReference type="ARBA" id="ARBA00023125"/>
    </source>
</evidence>
<dbReference type="SUPFAM" id="SSF53850">
    <property type="entry name" value="Periplasmic binding protein-like II"/>
    <property type="match status" value="1"/>
</dbReference>